<name>A0A7T8EBW1_9GAMM</name>
<accession>A0A7T8EBW1</accession>
<evidence type="ECO:0000313" key="4">
    <source>
        <dbReference type="EMBL" id="QQO83486.1"/>
    </source>
</evidence>
<dbReference type="InterPro" id="IPR008254">
    <property type="entry name" value="Flavodoxin/NO_synth"/>
</dbReference>
<dbReference type="GO" id="GO:0010181">
    <property type="term" value="F:FMN binding"/>
    <property type="evidence" value="ECO:0007669"/>
    <property type="project" value="InterPro"/>
</dbReference>
<proteinExistence type="predicted"/>
<organism evidence="4">
    <name type="scientific">Shewanella algae</name>
    <dbReference type="NCBI Taxonomy" id="38313"/>
    <lineage>
        <taxon>Bacteria</taxon>
        <taxon>Pseudomonadati</taxon>
        <taxon>Pseudomonadota</taxon>
        <taxon>Gammaproteobacteria</taxon>
        <taxon>Alteromonadales</taxon>
        <taxon>Shewanellaceae</taxon>
        <taxon>Shewanella</taxon>
    </lineage>
</organism>
<protein>
    <recommendedName>
        <fullName evidence="3">Flavodoxin-like domain-containing protein</fullName>
    </recommendedName>
</protein>
<gene>
    <name evidence="4" type="ORF">D7032_09555</name>
</gene>
<reference evidence="4" key="1">
    <citation type="submission" date="2018-09" db="EMBL/GenBank/DDBJ databases">
        <title>Genome sequencing and analysis.</title>
        <authorList>
            <person name="Huang Y.-T."/>
        </authorList>
    </citation>
    <scope>NUCLEOTIDE SEQUENCE</scope>
    <source>
        <strain evidence="4">HIDE</strain>
    </source>
</reference>
<keyword evidence="2" id="KW-0288">FMN</keyword>
<sequence>MALMIRLFLMLLLAFALILFVVAFVVTRIENAQDAANHALRNHALKHDDFKHDTLKHRSASEKPRNVAVVVFSRSGNTGVLADHIAETLDADVHELVANDYQIGMVGWINALSDARNDFADISPNHIDVSHYDTVYLGSPIWLYSPAPPIWQFANNTDFTNKHVVLVNTFNSQFKQHFIDEFEALVRSKGAISFAHQYVKRGRMGSQISSQELTQRFDEKYNVKRINDRAGERDEQQ</sequence>
<dbReference type="Pfam" id="PF12682">
    <property type="entry name" value="Flavodoxin_4"/>
    <property type="match status" value="1"/>
</dbReference>
<dbReference type="Gene3D" id="3.40.50.360">
    <property type="match status" value="1"/>
</dbReference>
<keyword evidence="1" id="KW-0285">Flavoprotein</keyword>
<evidence type="ECO:0000259" key="3">
    <source>
        <dbReference type="PROSITE" id="PS50902"/>
    </source>
</evidence>
<evidence type="ECO:0000256" key="1">
    <source>
        <dbReference type="ARBA" id="ARBA00022630"/>
    </source>
</evidence>
<dbReference type="RefSeq" id="WP_397609115.1">
    <property type="nucleotide sequence ID" value="NZ_CP032664.1"/>
</dbReference>
<dbReference type="SUPFAM" id="SSF52218">
    <property type="entry name" value="Flavoproteins"/>
    <property type="match status" value="1"/>
</dbReference>
<dbReference type="PANTHER" id="PTHR39201">
    <property type="entry name" value="EXPORTED PROTEIN-RELATED"/>
    <property type="match status" value="1"/>
</dbReference>
<dbReference type="AlphaFoldDB" id="A0A7T8EBW1"/>
<evidence type="ECO:0000256" key="2">
    <source>
        <dbReference type="ARBA" id="ARBA00022643"/>
    </source>
</evidence>
<feature type="domain" description="Flavodoxin-like" evidence="3">
    <location>
        <begin position="67"/>
        <end position="222"/>
    </location>
</feature>
<dbReference type="PROSITE" id="PS50902">
    <property type="entry name" value="FLAVODOXIN_LIKE"/>
    <property type="match status" value="1"/>
</dbReference>
<dbReference type="EMBL" id="CP032664">
    <property type="protein sequence ID" value="QQO83486.1"/>
    <property type="molecule type" value="Genomic_DNA"/>
</dbReference>
<dbReference type="InterPro" id="IPR029039">
    <property type="entry name" value="Flavoprotein-like_sf"/>
</dbReference>
<dbReference type="PANTHER" id="PTHR39201:SF1">
    <property type="entry name" value="FLAVODOXIN-LIKE DOMAIN-CONTAINING PROTEIN"/>
    <property type="match status" value="1"/>
</dbReference>